<feature type="non-terminal residue" evidence="1">
    <location>
        <position position="1"/>
    </location>
</feature>
<reference evidence="1" key="1">
    <citation type="submission" date="2023-10" db="EMBL/GenBank/DDBJ databases">
        <title>Genome assembly of Pristionchus species.</title>
        <authorList>
            <person name="Yoshida K."/>
            <person name="Sommer R.J."/>
        </authorList>
    </citation>
    <scope>NUCLEOTIDE SEQUENCE</scope>
    <source>
        <strain evidence="1">RS0144</strain>
    </source>
</reference>
<comment type="caution">
    <text evidence="1">The sequence shown here is derived from an EMBL/GenBank/DDBJ whole genome shotgun (WGS) entry which is preliminary data.</text>
</comment>
<evidence type="ECO:0000313" key="1">
    <source>
        <dbReference type="EMBL" id="GMS78687.1"/>
    </source>
</evidence>
<sequence>HPQTERFLSLLPSRSVTISPRNNAFEISTVSFFKMLYIHKKLNLENSYDITLSSEEWKKAMQIISIDSRQREVKFRMMSSIIVKCLADCGISESSRRGDFCGEFEVITALPQ</sequence>
<dbReference type="EMBL" id="BTSX01000001">
    <property type="protein sequence ID" value="GMS78687.1"/>
    <property type="molecule type" value="Genomic_DNA"/>
</dbReference>
<keyword evidence="2" id="KW-1185">Reference proteome</keyword>
<proteinExistence type="predicted"/>
<name>A0AAV5S717_9BILA</name>
<protein>
    <submittedName>
        <fullName evidence="1">Uncharacterized protein</fullName>
    </submittedName>
</protein>
<evidence type="ECO:0000313" key="2">
    <source>
        <dbReference type="Proteomes" id="UP001432027"/>
    </source>
</evidence>
<gene>
    <name evidence="1" type="ORF">PENTCL1PPCAC_862</name>
</gene>
<accession>A0AAV5S717</accession>
<dbReference type="AlphaFoldDB" id="A0AAV5S717"/>
<organism evidence="1 2">
    <name type="scientific">Pristionchus entomophagus</name>
    <dbReference type="NCBI Taxonomy" id="358040"/>
    <lineage>
        <taxon>Eukaryota</taxon>
        <taxon>Metazoa</taxon>
        <taxon>Ecdysozoa</taxon>
        <taxon>Nematoda</taxon>
        <taxon>Chromadorea</taxon>
        <taxon>Rhabditida</taxon>
        <taxon>Rhabditina</taxon>
        <taxon>Diplogasteromorpha</taxon>
        <taxon>Diplogasteroidea</taxon>
        <taxon>Neodiplogasteridae</taxon>
        <taxon>Pristionchus</taxon>
    </lineage>
</organism>
<dbReference type="Proteomes" id="UP001432027">
    <property type="component" value="Unassembled WGS sequence"/>
</dbReference>
<feature type="non-terminal residue" evidence="1">
    <location>
        <position position="112"/>
    </location>
</feature>